<reference evidence="1" key="1">
    <citation type="submission" date="2021-06" db="EMBL/GenBank/DDBJ databases">
        <authorList>
            <person name="Kallberg Y."/>
            <person name="Tangrot J."/>
            <person name="Rosling A."/>
        </authorList>
    </citation>
    <scope>NUCLEOTIDE SEQUENCE</scope>
    <source>
        <strain evidence="1">AU212A</strain>
    </source>
</reference>
<name>A0ACA9NYQ8_9GLOM</name>
<protein>
    <submittedName>
        <fullName evidence="1">10425_t:CDS:1</fullName>
    </submittedName>
</protein>
<organism evidence="1 2">
    <name type="scientific">Scutellospora calospora</name>
    <dbReference type="NCBI Taxonomy" id="85575"/>
    <lineage>
        <taxon>Eukaryota</taxon>
        <taxon>Fungi</taxon>
        <taxon>Fungi incertae sedis</taxon>
        <taxon>Mucoromycota</taxon>
        <taxon>Glomeromycotina</taxon>
        <taxon>Glomeromycetes</taxon>
        <taxon>Diversisporales</taxon>
        <taxon>Gigasporaceae</taxon>
        <taxon>Scutellospora</taxon>
    </lineage>
</organism>
<evidence type="ECO:0000313" key="2">
    <source>
        <dbReference type="Proteomes" id="UP000789860"/>
    </source>
</evidence>
<comment type="caution">
    <text evidence="1">The sequence shown here is derived from an EMBL/GenBank/DDBJ whole genome shotgun (WGS) entry which is preliminary data.</text>
</comment>
<gene>
    <name evidence="1" type="ORF">SCALOS_LOCUS9719</name>
</gene>
<proteinExistence type="predicted"/>
<keyword evidence="2" id="KW-1185">Reference proteome</keyword>
<evidence type="ECO:0000313" key="1">
    <source>
        <dbReference type="EMBL" id="CAG8680553.1"/>
    </source>
</evidence>
<feature type="non-terminal residue" evidence="1">
    <location>
        <position position="282"/>
    </location>
</feature>
<sequence>MGGQTLAFLAPYDYYANKSVQYVSFSKVSGNKGKPEEIPLPSVYNQHPHLIHESVVQVFFLNKLVHTGFLNQFWLEEKGGTNPDGNSTGKYLVLKFLNQVRANPSGGFKDILGLNEEVPKEQPENEESTRRKYKNPSKGGNKNKPLITPDLLYANTVDLKYDFLEFANRYCSPALVFRFQYSNDLLNNLANCNNKSHELSLDLKFNSLGVLINKPGSYQGNLRLRNDTTDGFISGVFQKEVFFYEDIQKDLTNPQLKLVAPVNHAVYPISDASISVGDEKME</sequence>
<dbReference type="Proteomes" id="UP000789860">
    <property type="component" value="Unassembled WGS sequence"/>
</dbReference>
<dbReference type="EMBL" id="CAJVPM010031684">
    <property type="protein sequence ID" value="CAG8680553.1"/>
    <property type="molecule type" value="Genomic_DNA"/>
</dbReference>
<accession>A0ACA9NYQ8</accession>